<dbReference type="AlphaFoldDB" id="A0A9W8I719"/>
<evidence type="ECO:0000256" key="3">
    <source>
        <dbReference type="ARBA" id="ARBA00022490"/>
    </source>
</evidence>
<dbReference type="InterPro" id="IPR042241">
    <property type="entry name" value="GCP_C_sf"/>
</dbReference>
<keyword evidence="10" id="KW-1185">Reference proteome</keyword>
<evidence type="ECO:0000313" key="9">
    <source>
        <dbReference type="EMBL" id="KAJ2847453.1"/>
    </source>
</evidence>
<dbReference type="GO" id="GO:0007020">
    <property type="term" value="P:microtubule nucleation"/>
    <property type="evidence" value="ECO:0007669"/>
    <property type="project" value="InterPro"/>
</dbReference>
<dbReference type="InterPro" id="IPR040457">
    <property type="entry name" value="GCP_C"/>
</dbReference>
<dbReference type="GO" id="GO:0005874">
    <property type="term" value="C:microtubule"/>
    <property type="evidence" value="ECO:0007669"/>
    <property type="project" value="UniProtKB-KW"/>
</dbReference>
<comment type="similarity">
    <text evidence="2">Belongs to the TUBGCP family.</text>
</comment>
<dbReference type="Gene3D" id="1.20.120.1900">
    <property type="entry name" value="Gamma-tubulin complex, C-terminal domain"/>
    <property type="match status" value="1"/>
</dbReference>
<sequence>METSELDITLRKYIDSFLGAPTAEDVNELEQRDSLARYFHSIISSNIAPAIQRDENALVGEMQKRIVGSGRNVRSALQVSRLCGLLRQQNPSYNWWPILYLLLECSNASAARPSTGSRPSSYINDFQPRASAIDAEYTGGGTQPYPLPAHTGIQRLQSRNELGLESQMGTSSAIPQGMPGYMGSVNPKIGYSQALQPAEPELIPSRAVPQEEQAAVYLHRNLPTYDDISEADLLQDLIYVLQGIDGTYIRWSARASSYAVLPDIRISRPTRSMIALLSELGILTRDIQNYISDVDREGRLFEQSFCTELKVEMSEYYKLVSEIEGRLFKTPRALRPGESQMGVTLRRMYCWTTEARQKLRLMSVAITKVQEGNGGGDVLSIISTLVDDGDPFIRQFAKRLLKTTSAPFNNILISWITDGELVDPYKEFFIREREGRRDMFWTEKYTVASDMIPVHISGEMTRKIFQIGRSLNFLRVACDDAQWVAEGGPRTQLASDISDTSNLETFVYRSSSMVNERLMSVLRDKFDLMGHVEAIRRYLLLEQGDFALALMEVLDNQMELSGRTVMAHDLSAALSSAIRSSNAQYEDPDRLTVLALTFSEDSAKYRGWDEVALTYNLTAPLSYVIPRATMRQYFEVNRFLLRLKRVEHSLHTVWRQQMTESRSHLRSKELQRRKGEHQKEGKTEDSVRLAMRQSSIACSEMIQFFHQVQRYVALNVIEGAWGEFIESTRSGDIDIDQWNEAHSKYVGIIHDVVCGGSGAGFQRNLSGIFDTAAQFITVVKELYSEHALQSRKNVSVSKENRESLADRLQRIRNAGNLFNTQQQQQTPADPLAEHAGRINTIVTRFKDQVRDIVRTLSHNTTSDLQFLVVTVDFNGTYTTSG</sequence>
<comment type="caution">
    <text evidence="9">The sequence shown here is derived from an EMBL/GenBank/DDBJ whole genome shotgun (WGS) entry which is preliminary data.</text>
</comment>
<dbReference type="EMBL" id="JANBUW010000314">
    <property type="protein sequence ID" value="KAJ2847453.1"/>
    <property type="molecule type" value="Genomic_DNA"/>
</dbReference>
<dbReference type="InterPro" id="IPR041470">
    <property type="entry name" value="GCP_N"/>
</dbReference>
<dbReference type="GO" id="GO:0031122">
    <property type="term" value="P:cytoplasmic microtubule organization"/>
    <property type="evidence" value="ECO:0007669"/>
    <property type="project" value="TreeGrafter"/>
</dbReference>
<keyword evidence="5" id="KW-0206">Cytoskeleton</keyword>
<evidence type="ECO:0000313" key="10">
    <source>
        <dbReference type="Proteomes" id="UP001139887"/>
    </source>
</evidence>
<protein>
    <submittedName>
        <fullName evidence="9">Microtubule-nucleating Tub4p (Gamma-tubulin) complex component</fullName>
    </submittedName>
</protein>
<evidence type="ECO:0000256" key="1">
    <source>
        <dbReference type="ARBA" id="ARBA00004245"/>
    </source>
</evidence>
<keyword evidence="4" id="KW-0493">Microtubule</keyword>
<organism evidence="9 10">
    <name type="scientific">Coemansia brasiliensis</name>
    <dbReference type="NCBI Taxonomy" id="2650707"/>
    <lineage>
        <taxon>Eukaryota</taxon>
        <taxon>Fungi</taxon>
        <taxon>Fungi incertae sedis</taxon>
        <taxon>Zoopagomycota</taxon>
        <taxon>Kickxellomycotina</taxon>
        <taxon>Kickxellomycetes</taxon>
        <taxon>Kickxellales</taxon>
        <taxon>Kickxellaceae</taxon>
        <taxon>Coemansia</taxon>
    </lineage>
</organism>
<accession>A0A9W8I719</accession>
<evidence type="ECO:0000256" key="5">
    <source>
        <dbReference type="ARBA" id="ARBA00023212"/>
    </source>
</evidence>
<dbReference type="GO" id="GO:0000930">
    <property type="term" value="C:gamma-tubulin complex"/>
    <property type="evidence" value="ECO:0007669"/>
    <property type="project" value="TreeGrafter"/>
</dbReference>
<proteinExistence type="inferred from homology"/>
<dbReference type="GO" id="GO:0051011">
    <property type="term" value="F:microtubule minus-end binding"/>
    <property type="evidence" value="ECO:0007669"/>
    <property type="project" value="TreeGrafter"/>
</dbReference>
<dbReference type="InterPro" id="IPR007259">
    <property type="entry name" value="GCP"/>
</dbReference>
<dbReference type="GO" id="GO:0005816">
    <property type="term" value="C:spindle pole body"/>
    <property type="evidence" value="ECO:0007669"/>
    <property type="project" value="UniProtKB-ARBA"/>
</dbReference>
<evidence type="ECO:0000256" key="6">
    <source>
        <dbReference type="SAM" id="MobiDB-lite"/>
    </source>
</evidence>
<dbReference type="GO" id="GO:0000922">
    <property type="term" value="C:spindle pole"/>
    <property type="evidence" value="ECO:0007669"/>
    <property type="project" value="InterPro"/>
</dbReference>
<name>A0A9W8I719_9FUNG</name>
<evidence type="ECO:0000256" key="4">
    <source>
        <dbReference type="ARBA" id="ARBA00022701"/>
    </source>
</evidence>
<dbReference type="GO" id="GO:0000278">
    <property type="term" value="P:mitotic cell cycle"/>
    <property type="evidence" value="ECO:0007669"/>
    <property type="project" value="TreeGrafter"/>
</dbReference>
<dbReference type="PANTHER" id="PTHR19302:SF14">
    <property type="entry name" value="GAMMA-TUBULIN COMPLEX COMPONENT 3"/>
    <property type="match status" value="1"/>
</dbReference>
<gene>
    <name evidence="9" type="primary">SPC98</name>
    <name evidence="9" type="ORF">IWW36_003850</name>
</gene>
<dbReference type="GO" id="GO:0043015">
    <property type="term" value="F:gamma-tubulin binding"/>
    <property type="evidence" value="ECO:0007669"/>
    <property type="project" value="InterPro"/>
</dbReference>
<comment type="subcellular location">
    <subcellularLocation>
        <location evidence="1">Cytoplasm</location>
        <location evidence="1">Cytoskeleton</location>
    </subcellularLocation>
</comment>
<evidence type="ECO:0000256" key="2">
    <source>
        <dbReference type="ARBA" id="ARBA00010337"/>
    </source>
</evidence>
<dbReference type="Pfam" id="PF17681">
    <property type="entry name" value="GCP_N_terminal"/>
    <property type="match status" value="1"/>
</dbReference>
<dbReference type="PANTHER" id="PTHR19302">
    <property type="entry name" value="GAMMA TUBULIN COMPLEX PROTEIN"/>
    <property type="match status" value="1"/>
</dbReference>
<feature type="domain" description="Gamma tubulin complex component C-terminal" evidence="7">
    <location>
        <begin position="528"/>
        <end position="877"/>
    </location>
</feature>
<dbReference type="OrthoDB" id="5860513at2759"/>
<evidence type="ECO:0000259" key="7">
    <source>
        <dbReference type="Pfam" id="PF04130"/>
    </source>
</evidence>
<dbReference type="Proteomes" id="UP001139887">
    <property type="component" value="Unassembled WGS sequence"/>
</dbReference>
<reference evidence="9" key="1">
    <citation type="submission" date="2022-07" db="EMBL/GenBank/DDBJ databases">
        <title>Phylogenomic reconstructions and comparative analyses of Kickxellomycotina fungi.</title>
        <authorList>
            <person name="Reynolds N.K."/>
            <person name="Stajich J.E."/>
            <person name="Barry K."/>
            <person name="Grigoriev I.V."/>
            <person name="Crous P."/>
            <person name="Smith M.E."/>
        </authorList>
    </citation>
    <scope>NUCLEOTIDE SEQUENCE</scope>
    <source>
        <strain evidence="9">NRRL 1566</strain>
    </source>
</reference>
<dbReference type="GO" id="GO:0051321">
    <property type="term" value="P:meiotic cell cycle"/>
    <property type="evidence" value="ECO:0007669"/>
    <property type="project" value="TreeGrafter"/>
</dbReference>
<feature type="domain" description="Gamma tubulin complex component protein N-terminal" evidence="8">
    <location>
        <begin position="234"/>
        <end position="525"/>
    </location>
</feature>
<dbReference type="GO" id="GO:0051225">
    <property type="term" value="P:spindle assembly"/>
    <property type="evidence" value="ECO:0007669"/>
    <property type="project" value="TreeGrafter"/>
</dbReference>
<evidence type="ECO:0000259" key="8">
    <source>
        <dbReference type="Pfam" id="PF17681"/>
    </source>
</evidence>
<feature type="region of interest" description="Disordered" evidence="6">
    <location>
        <begin position="664"/>
        <end position="685"/>
    </location>
</feature>
<keyword evidence="3" id="KW-0963">Cytoplasm</keyword>
<dbReference type="Pfam" id="PF04130">
    <property type="entry name" value="GCP_C_terminal"/>
    <property type="match status" value="1"/>
</dbReference>